<evidence type="ECO:0000313" key="2">
    <source>
        <dbReference type="Proteomes" id="UP000694892"/>
    </source>
</evidence>
<organism evidence="1 2">
    <name type="scientific">Xenopus laevis</name>
    <name type="common">African clawed frog</name>
    <dbReference type="NCBI Taxonomy" id="8355"/>
    <lineage>
        <taxon>Eukaryota</taxon>
        <taxon>Metazoa</taxon>
        <taxon>Chordata</taxon>
        <taxon>Craniata</taxon>
        <taxon>Vertebrata</taxon>
        <taxon>Euteleostomi</taxon>
        <taxon>Amphibia</taxon>
        <taxon>Batrachia</taxon>
        <taxon>Anura</taxon>
        <taxon>Pipoidea</taxon>
        <taxon>Pipidae</taxon>
        <taxon>Xenopodinae</taxon>
        <taxon>Xenopus</taxon>
        <taxon>Xenopus</taxon>
    </lineage>
</organism>
<accession>A0A974DNB3</accession>
<gene>
    <name evidence="1" type="ORF">XELAEV_18012793mg</name>
</gene>
<name>A0A974DNB3_XENLA</name>
<protein>
    <submittedName>
        <fullName evidence="1">Uncharacterized protein</fullName>
    </submittedName>
</protein>
<sequence length="97" mass="10672">MVSAPNGKYLLWCSISSATVTRQLASLVLRLCYALNPGFSADTCLQLTVDTKRGVVGALLSLKQTLNALLLFLGDRHVYLALWRKSNASLWLTENCL</sequence>
<dbReference type="AlphaFoldDB" id="A0A974DNB3"/>
<dbReference type="Proteomes" id="UP000694892">
    <property type="component" value="Chromosome 2L"/>
</dbReference>
<reference evidence="2" key="1">
    <citation type="journal article" date="2016" name="Nature">
        <title>Genome evolution in the allotetraploid frog Xenopus laevis.</title>
        <authorList>
            <person name="Session A.M."/>
            <person name="Uno Y."/>
            <person name="Kwon T."/>
            <person name="Chapman J.A."/>
            <person name="Toyoda A."/>
            <person name="Takahashi S."/>
            <person name="Fukui A."/>
            <person name="Hikosaka A."/>
            <person name="Suzuki A."/>
            <person name="Kondo M."/>
            <person name="van Heeringen S.J."/>
            <person name="Quigley I."/>
            <person name="Heinz S."/>
            <person name="Ogino H."/>
            <person name="Ochi H."/>
            <person name="Hellsten U."/>
            <person name="Lyons J.B."/>
            <person name="Simakov O."/>
            <person name="Putnam N."/>
            <person name="Stites J."/>
            <person name="Kuroki Y."/>
            <person name="Tanaka T."/>
            <person name="Michiue T."/>
            <person name="Watanabe M."/>
            <person name="Bogdanovic O."/>
            <person name="Lister R."/>
            <person name="Georgiou G."/>
            <person name="Paranjpe S.S."/>
            <person name="van Kruijsbergen I."/>
            <person name="Shu S."/>
            <person name="Carlson J."/>
            <person name="Kinoshita T."/>
            <person name="Ohta Y."/>
            <person name="Mawaribuchi S."/>
            <person name="Jenkins J."/>
            <person name="Grimwood J."/>
            <person name="Schmutz J."/>
            <person name="Mitros T."/>
            <person name="Mozaffari S.V."/>
            <person name="Suzuki Y."/>
            <person name="Haramoto Y."/>
            <person name="Yamamoto T.S."/>
            <person name="Takagi C."/>
            <person name="Heald R."/>
            <person name="Miller K."/>
            <person name="Haudenschild C."/>
            <person name="Kitzman J."/>
            <person name="Nakayama T."/>
            <person name="Izutsu Y."/>
            <person name="Robert J."/>
            <person name="Fortriede J."/>
            <person name="Burns K."/>
            <person name="Lotay V."/>
            <person name="Karimi K."/>
            <person name="Yasuoka Y."/>
            <person name="Dichmann D.S."/>
            <person name="Flajnik M.F."/>
            <person name="Houston D.W."/>
            <person name="Shendure J."/>
            <person name="DuPasquier L."/>
            <person name="Vize P.D."/>
            <person name="Zorn A.M."/>
            <person name="Ito M."/>
            <person name="Marcotte E.M."/>
            <person name="Wallingford J.B."/>
            <person name="Ito Y."/>
            <person name="Asashima M."/>
            <person name="Ueno N."/>
            <person name="Matsuda Y."/>
            <person name="Veenstra G.J."/>
            <person name="Fujiyama A."/>
            <person name="Harland R.M."/>
            <person name="Taira M."/>
            <person name="Rokhsar D.S."/>
        </authorList>
    </citation>
    <scope>NUCLEOTIDE SEQUENCE [LARGE SCALE GENOMIC DNA]</scope>
    <source>
        <strain evidence="2">J</strain>
    </source>
</reference>
<proteinExistence type="predicted"/>
<evidence type="ECO:0000313" key="1">
    <source>
        <dbReference type="EMBL" id="OCT95109.1"/>
    </source>
</evidence>
<dbReference type="EMBL" id="CM004468">
    <property type="protein sequence ID" value="OCT95109.1"/>
    <property type="molecule type" value="Genomic_DNA"/>
</dbReference>